<dbReference type="CDD" id="cd19724">
    <property type="entry name" value="bHLH_TS_ASCL3_like"/>
    <property type="match status" value="1"/>
</dbReference>
<dbReference type="InterPro" id="IPR036638">
    <property type="entry name" value="HLH_DNA-bd_sf"/>
</dbReference>
<reference evidence="4" key="1">
    <citation type="journal article" date="2019" name="bioRxiv">
        <title>The Genome of the Zebra Mussel, Dreissena polymorpha: A Resource for Invasive Species Research.</title>
        <authorList>
            <person name="McCartney M.A."/>
            <person name="Auch B."/>
            <person name="Kono T."/>
            <person name="Mallez S."/>
            <person name="Zhang Y."/>
            <person name="Obille A."/>
            <person name="Becker A."/>
            <person name="Abrahante J.E."/>
            <person name="Garbe J."/>
            <person name="Badalamenti J.P."/>
            <person name="Herman A."/>
            <person name="Mangelson H."/>
            <person name="Liachko I."/>
            <person name="Sullivan S."/>
            <person name="Sone E.D."/>
            <person name="Koren S."/>
            <person name="Silverstein K.A.T."/>
            <person name="Beckman K.B."/>
            <person name="Gohl D.M."/>
        </authorList>
    </citation>
    <scope>NUCLEOTIDE SEQUENCE</scope>
    <source>
        <strain evidence="4">Duluth1</strain>
        <tissue evidence="4">Whole animal</tissue>
    </source>
</reference>
<protein>
    <recommendedName>
        <fullName evidence="3">BHLH domain-containing protein</fullName>
    </recommendedName>
</protein>
<dbReference type="Pfam" id="PF00010">
    <property type="entry name" value="HLH"/>
    <property type="match status" value="1"/>
</dbReference>
<dbReference type="SMART" id="SM00353">
    <property type="entry name" value="HLH"/>
    <property type="match status" value="1"/>
</dbReference>
<dbReference type="EMBL" id="JAIWYP010000011">
    <property type="protein sequence ID" value="KAH3739748.1"/>
    <property type="molecule type" value="Genomic_DNA"/>
</dbReference>
<dbReference type="GO" id="GO:0000981">
    <property type="term" value="F:DNA-binding transcription factor activity, RNA polymerase II-specific"/>
    <property type="evidence" value="ECO:0007669"/>
    <property type="project" value="TreeGrafter"/>
</dbReference>
<dbReference type="Gene3D" id="4.10.280.10">
    <property type="entry name" value="Helix-loop-helix DNA-binding domain"/>
    <property type="match status" value="1"/>
</dbReference>
<evidence type="ECO:0000259" key="3">
    <source>
        <dbReference type="PROSITE" id="PS50888"/>
    </source>
</evidence>
<dbReference type="PANTHER" id="PTHR23349:SF108">
    <property type="entry name" value="BHLH DOMAIN-CONTAINING PROTEIN"/>
    <property type="match status" value="1"/>
</dbReference>
<evidence type="ECO:0000313" key="4">
    <source>
        <dbReference type="EMBL" id="KAH3739748.1"/>
    </source>
</evidence>
<dbReference type="GO" id="GO:0046983">
    <property type="term" value="F:protein dimerization activity"/>
    <property type="evidence" value="ECO:0007669"/>
    <property type="project" value="InterPro"/>
</dbReference>
<keyword evidence="1" id="KW-0238">DNA-binding</keyword>
<dbReference type="InterPro" id="IPR050283">
    <property type="entry name" value="E-box_TF_Regulators"/>
</dbReference>
<dbReference type="SUPFAM" id="SSF47459">
    <property type="entry name" value="HLH, helix-loop-helix DNA-binding domain"/>
    <property type="match status" value="1"/>
</dbReference>
<evidence type="ECO:0000256" key="2">
    <source>
        <dbReference type="SAM" id="MobiDB-lite"/>
    </source>
</evidence>
<comment type="caution">
    <text evidence="4">The sequence shown here is derived from an EMBL/GenBank/DDBJ whole genome shotgun (WGS) entry which is preliminary data.</text>
</comment>
<dbReference type="GO" id="GO:0032502">
    <property type="term" value="P:developmental process"/>
    <property type="evidence" value="ECO:0007669"/>
    <property type="project" value="TreeGrafter"/>
</dbReference>
<dbReference type="Proteomes" id="UP000828390">
    <property type="component" value="Unassembled WGS sequence"/>
</dbReference>
<feature type="domain" description="BHLH" evidence="3">
    <location>
        <begin position="72"/>
        <end position="124"/>
    </location>
</feature>
<evidence type="ECO:0000256" key="1">
    <source>
        <dbReference type="ARBA" id="ARBA00023125"/>
    </source>
</evidence>
<evidence type="ECO:0000313" key="5">
    <source>
        <dbReference type="Proteomes" id="UP000828390"/>
    </source>
</evidence>
<dbReference type="PANTHER" id="PTHR23349">
    <property type="entry name" value="BASIC HELIX-LOOP-HELIX TRANSCRIPTION FACTOR, TWIST"/>
    <property type="match status" value="1"/>
</dbReference>
<reference evidence="4" key="2">
    <citation type="submission" date="2020-11" db="EMBL/GenBank/DDBJ databases">
        <authorList>
            <person name="McCartney M.A."/>
            <person name="Auch B."/>
            <person name="Kono T."/>
            <person name="Mallez S."/>
            <person name="Becker A."/>
            <person name="Gohl D.M."/>
            <person name="Silverstein K.A.T."/>
            <person name="Koren S."/>
            <person name="Bechman K.B."/>
            <person name="Herman A."/>
            <person name="Abrahante J.E."/>
            <person name="Garbe J."/>
        </authorList>
    </citation>
    <scope>NUCLEOTIDE SEQUENCE</scope>
    <source>
        <strain evidence="4">Duluth1</strain>
        <tissue evidence="4">Whole animal</tissue>
    </source>
</reference>
<organism evidence="4 5">
    <name type="scientific">Dreissena polymorpha</name>
    <name type="common">Zebra mussel</name>
    <name type="synonym">Mytilus polymorpha</name>
    <dbReference type="NCBI Taxonomy" id="45954"/>
    <lineage>
        <taxon>Eukaryota</taxon>
        <taxon>Metazoa</taxon>
        <taxon>Spiralia</taxon>
        <taxon>Lophotrochozoa</taxon>
        <taxon>Mollusca</taxon>
        <taxon>Bivalvia</taxon>
        <taxon>Autobranchia</taxon>
        <taxon>Heteroconchia</taxon>
        <taxon>Euheterodonta</taxon>
        <taxon>Imparidentia</taxon>
        <taxon>Neoheterodontei</taxon>
        <taxon>Myida</taxon>
        <taxon>Dreissenoidea</taxon>
        <taxon>Dreissenidae</taxon>
        <taxon>Dreissena</taxon>
    </lineage>
</organism>
<proteinExistence type="predicted"/>
<name>A0A9D4I0K8_DREPO</name>
<dbReference type="AlphaFoldDB" id="A0A9D4I0K8"/>
<sequence>MDRTIPDNSWRQIKQSGRRSRHQTFKHTEMTQHKIGNQNDCPIFRGQKVDPFSPFCLIPLPYPIGLSSYESPCFRRRNERERDRVRCVNDSYIRLKEHLPIENKDKRLSKVETLRCAINYIKYLQSLLQNYEAGKIEEIRFDIENAVETDGGIKFNHLCDKNISKMWGLDHEACKYSSDAGENAGFRDEPECKVSASNYYSENPFAETGSDDDLLHYTSDLSDESLDMF</sequence>
<keyword evidence="5" id="KW-1185">Reference proteome</keyword>
<feature type="compositionally biased region" description="Basic residues" evidence="2">
    <location>
        <begin position="16"/>
        <end position="25"/>
    </location>
</feature>
<accession>A0A9D4I0K8</accession>
<dbReference type="PROSITE" id="PS50888">
    <property type="entry name" value="BHLH"/>
    <property type="match status" value="1"/>
</dbReference>
<gene>
    <name evidence="4" type="ORF">DPMN_046435</name>
</gene>
<feature type="compositionally biased region" description="Polar residues" evidence="2">
    <location>
        <begin position="1"/>
        <end position="15"/>
    </location>
</feature>
<feature type="region of interest" description="Disordered" evidence="2">
    <location>
        <begin position="1"/>
        <end position="32"/>
    </location>
</feature>
<dbReference type="GO" id="GO:0000977">
    <property type="term" value="F:RNA polymerase II transcription regulatory region sequence-specific DNA binding"/>
    <property type="evidence" value="ECO:0007669"/>
    <property type="project" value="TreeGrafter"/>
</dbReference>
<dbReference type="InterPro" id="IPR011598">
    <property type="entry name" value="bHLH_dom"/>
</dbReference>